<accession>A0ABD6ACW2</accession>
<keyword evidence="1" id="KW-0472">Membrane</keyword>
<evidence type="ECO:0008006" key="4">
    <source>
        <dbReference type="Google" id="ProtNLM"/>
    </source>
</evidence>
<gene>
    <name evidence="2" type="ORF">ACFQPE_14750</name>
</gene>
<evidence type="ECO:0000313" key="3">
    <source>
        <dbReference type="Proteomes" id="UP001596547"/>
    </source>
</evidence>
<feature type="transmembrane region" description="Helical" evidence="1">
    <location>
        <begin position="40"/>
        <end position="62"/>
    </location>
</feature>
<dbReference type="GeneID" id="79315273"/>
<dbReference type="Pfam" id="PF24369">
    <property type="entry name" value="DUF7525"/>
    <property type="match status" value="1"/>
</dbReference>
<name>A0ABD6ACW2_9EURY</name>
<comment type="caution">
    <text evidence="2">The sequence shown here is derived from an EMBL/GenBank/DDBJ whole genome shotgun (WGS) entry which is preliminary data.</text>
</comment>
<keyword evidence="1" id="KW-1133">Transmembrane helix</keyword>
<dbReference type="RefSeq" id="WP_254543785.1">
    <property type="nucleotide sequence ID" value="NZ_CP119992.1"/>
</dbReference>
<dbReference type="EMBL" id="JBHTBF010000002">
    <property type="protein sequence ID" value="MFC7318042.1"/>
    <property type="molecule type" value="Genomic_DNA"/>
</dbReference>
<keyword evidence="3" id="KW-1185">Reference proteome</keyword>
<dbReference type="Proteomes" id="UP001596547">
    <property type="component" value="Unassembled WGS sequence"/>
</dbReference>
<keyword evidence="1" id="KW-0812">Transmembrane</keyword>
<protein>
    <recommendedName>
        <fullName evidence="4">Major facilitator superfamily (MFS) profile domain-containing protein</fullName>
    </recommendedName>
</protein>
<evidence type="ECO:0000256" key="1">
    <source>
        <dbReference type="SAM" id="Phobius"/>
    </source>
</evidence>
<organism evidence="2 3">
    <name type="scientific">Halomarina halobia</name>
    <dbReference type="NCBI Taxonomy" id="3033386"/>
    <lineage>
        <taxon>Archaea</taxon>
        <taxon>Methanobacteriati</taxon>
        <taxon>Methanobacteriota</taxon>
        <taxon>Stenosarchaea group</taxon>
        <taxon>Halobacteria</taxon>
        <taxon>Halobacteriales</taxon>
        <taxon>Natronomonadaceae</taxon>
        <taxon>Halomarina</taxon>
    </lineage>
</organism>
<dbReference type="AlphaFoldDB" id="A0ABD6ACW2"/>
<reference evidence="2 3" key="1">
    <citation type="journal article" date="2019" name="Int. J. Syst. Evol. Microbiol.">
        <title>The Global Catalogue of Microorganisms (GCM) 10K type strain sequencing project: providing services to taxonomists for standard genome sequencing and annotation.</title>
        <authorList>
            <consortium name="The Broad Institute Genomics Platform"/>
            <consortium name="The Broad Institute Genome Sequencing Center for Infectious Disease"/>
            <person name="Wu L."/>
            <person name="Ma J."/>
        </authorList>
    </citation>
    <scope>NUCLEOTIDE SEQUENCE [LARGE SCALE GENOMIC DNA]</scope>
    <source>
        <strain evidence="2 3">PSR21</strain>
    </source>
</reference>
<proteinExistence type="predicted"/>
<evidence type="ECO:0000313" key="2">
    <source>
        <dbReference type="EMBL" id="MFC7318042.1"/>
    </source>
</evidence>
<sequence length="65" mass="6511">MTETASATDMELGLALVFGLIGLGGAVVMYAAAVGENQVLSAWGFAAAMLAGALAIAALHVYDRP</sequence>
<feature type="transmembrane region" description="Helical" evidence="1">
    <location>
        <begin position="12"/>
        <end position="34"/>
    </location>
</feature>
<dbReference type="InterPro" id="IPR055947">
    <property type="entry name" value="DUF7525"/>
</dbReference>